<protein>
    <submittedName>
        <fullName evidence="7">UvrD-helicase domain-containing protein</fullName>
    </submittedName>
</protein>
<feature type="domain" description="UvrD-like helicase ATP-binding" evidence="6">
    <location>
        <begin position="209"/>
        <end position="621"/>
    </location>
</feature>
<reference evidence="7 8" key="1">
    <citation type="submission" date="2021-01" db="EMBL/GenBank/DDBJ databases">
        <title>Paenibacillus sp.nov. isolated from the rhizosphere soil of tomato plant.</title>
        <authorList>
            <person name="Thin K.K."/>
            <person name="Zhang X."/>
            <person name="He S."/>
        </authorList>
    </citation>
    <scope>NUCLEOTIDE SEQUENCE [LARGE SCALE GENOMIC DNA]</scope>
    <source>
        <strain evidence="7 8">DXFW5</strain>
    </source>
</reference>
<dbReference type="PANTHER" id="PTHR11070">
    <property type="entry name" value="UVRD / RECB / PCRA DNA HELICASE FAMILY MEMBER"/>
    <property type="match status" value="1"/>
</dbReference>
<dbReference type="InterPro" id="IPR000212">
    <property type="entry name" value="DNA_helicase_UvrD/REP"/>
</dbReference>
<evidence type="ECO:0000256" key="5">
    <source>
        <dbReference type="PROSITE-ProRule" id="PRU00560"/>
    </source>
</evidence>
<comment type="caution">
    <text evidence="7">The sequence shown here is derived from an EMBL/GenBank/DDBJ whole genome shotgun (WGS) entry which is preliminary data.</text>
</comment>
<evidence type="ECO:0000259" key="6">
    <source>
        <dbReference type="PROSITE" id="PS51198"/>
    </source>
</evidence>
<dbReference type="NCBIfam" id="NF041464">
    <property type="entry name" value="HelD_BACSU"/>
    <property type="match status" value="1"/>
</dbReference>
<keyword evidence="4 5" id="KW-0067">ATP-binding</keyword>
<evidence type="ECO:0000313" key="8">
    <source>
        <dbReference type="Proteomes" id="UP001516620"/>
    </source>
</evidence>
<dbReference type="Gene3D" id="3.40.50.300">
    <property type="entry name" value="P-loop containing nucleotide triphosphate hydrolases"/>
    <property type="match status" value="3"/>
</dbReference>
<dbReference type="EMBL" id="JADCNN020000004">
    <property type="protein sequence ID" value="MBM6995256.1"/>
    <property type="molecule type" value="Genomic_DNA"/>
</dbReference>
<accession>A0ABS2H5X6</accession>
<proteinExistence type="predicted"/>
<keyword evidence="8" id="KW-1185">Reference proteome</keyword>
<gene>
    <name evidence="7" type="ORF">IM700_006220</name>
</gene>
<dbReference type="PANTHER" id="PTHR11070:SF17">
    <property type="entry name" value="DNA HELICASE IV"/>
    <property type="match status" value="1"/>
</dbReference>
<keyword evidence="2 5" id="KW-0378">Hydrolase</keyword>
<dbReference type="SUPFAM" id="SSF52540">
    <property type="entry name" value="P-loop containing nucleoside triphosphate hydrolases"/>
    <property type="match status" value="1"/>
</dbReference>
<dbReference type="InterPro" id="IPR014016">
    <property type="entry name" value="UvrD-like_ATP-bd"/>
</dbReference>
<keyword evidence="1 5" id="KW-0547">Nucleotide-binding</keyword>
<evidence type="ECO:0000256" key="2">
    <source>
        <dbReference type="ARBA" id="ARBA00022801"/>
    </source>
</evidence>
<dbReference type="Pfam" id="PF00580">
    <property type="entry name" value="UvrD-helicase"/>
    <property type="match status" value="1"/>
</dbReference>
<dbReference type="Pfam" id="PF13538">
    <property type="entry name" value="UvrD_C_2"/>
    <property type="match status" value="1"/>
</dbReference>
<keyword evidence="3 5" id="KW-0347">Helicase</keyword>
<sequence>MDQELKREQERLDRVMEVLAESVGELEEDTSRRRNEVVEFRKHFWEDVTVNLDNFDDFLETVISLRQQAEVLSLSQSSHRQAAKRRAALLRMQENPYFGRIDFAEEGEPGMERVYIGVSSLMDPSGERFLIYDWRAPISSVYYDYAPGPAEYSTPSGTIHGELKRKWQYLIRRGQIESMFDTSLTIGDEVLQEVLGQTANSQMRSIVATIQQEQNRIIRHDRARLLIVQGAAGSGKTSAALQRIAYLLYKYRERMTADQIILFSPNVMFQTYVSGVLPELGEENMQQVTFQEYLDHRLSGLFEIEDAYAQLEYALTANDNPDYPARMAAIRLKASVPFLEAIQAYRSSLEQGGMRFLPLQFRGGTLITAEEMAEQFYGGDEHLRLSGRIDRLTTWLKERIGEIEKLERRKPWVQEAIELLSNEQYERAYEQIRKKHGLNEDSDEEIEGERLARELARMVVRRKLKPVREQIRELRFIDLAGIYKQLFETPTLGTGSWLEVEAPELREAWPDICRITIQNLKDGKLYYEDATPFLLLNELILGFQANVSIRHVLIDEAQDYSPLQFEFIKRLFPAAKLTVLGDFHQAIFAHAAGTADFQGLTRLYGPEATETILLRRSYRSTRPIVEFTRSLIPGGENIEPFERKGEKPKLTQVADLSELHRCLERRVAELKARGADTIAIVCRSAAESAAAYAALGGERIRELKLVTRDSIEYKQGVVVIPAYLAKGIEFDAVIIYDASVRSYGEESLRRLFYTACTRAMHHLQLFSVGTASPFMEPAISKGLVLVEV</sequence>
<evidence type="ECO:0000256" key="3">
    <source>
        <dbReference type="ARBA" id="ARBA00022806"/>
    </source>
</evidence>
<dbReference type="InterPro" id="IPR027417">
    <property type="entry name" value="P-loop_NTPase"/>
</dbReference>
<dbReference type="PROSITE" id="PS51198">
    <property type="entry name" value="UVRD_HELICASE_ATP_BIND"/>
    <property type="match status" value="1"/>
</dbReference>
<dbReference type="Proteomes" id="UP001516620">
    <property type="component" value="Unassembled WGS sequence"/>
</dbReference>
<evidence type="ECO:0000256" key="1">
    <source>
        <dbReference type="ARBA" id="ARBA00022741"/>
    </source>
</evidence>
<dbReference type="InterPro" id="IPR048228">
    <property type="entry name" value="HelD_bacillota"/>
</dbReference>
<evidence type="ECO:0000313" key="7">
    <source>
        <dbReference type="EMBL" id="MBM6995256.1"/>
    </source>
</evidence>
<dbReference type="InterPro" id="IPR027785">
    <property type="entry name" value="UvrD-like_helicase_C"/>
</dbReference>
<evidence type="ECO:0000256" key="4">
    <source>
        <dbReference type="ARBA" id="ARBA00022840"/>
    </source>
</evidence>
<name>A0ABS2H5X6_9BACL</name>
<dbReference type="RefSeq" id="WP_193415077.1">
    <property type="nucleotide sequence ID" value="NZ_JADCNN020000004.1"/>
</dbReference>
<organism evidence="7 8">
    <name type="scientific">Paenibacillus rhizolycopersici</name>
    <dbReference type="NCBI Taxonomy" id="2780073"/>
    <lineage>
        <taxon>Bacteria</taxon>
        <taxon>Bacillati</taxon>
        <taxon>Bacillota</taxon>
        <taxon>Bacilli</taxon>
        <taxon>Bacillales</taxon>
        <taxon>Paenibacillaceae</taxon>
        <taxon>Paenibacillus</taxon>
    </lineage>
</organism>
<feature type="binding site" evidence="5">
    <location>
        <begin position="230"/>
        <end position="237"/>
    </location>
    <ligand>
        <name>ATP</name>
        <dbReference type="ChEBI" id="CHEBI:30616"/>
    </ligand>
</feature>